<evidence type="ECO:0000256" key="1">
    <source>
        <dbReference type="ARBA" id="ARBA00004496"/>
    </source>
</evidence>
<proteinExistence type="inferred from homology"/>
<sequence>MSVHRELQKFNSSPNLSAEVAPILFRDWEDITQDFFDNIKVLKLGELLHDELFGLFEAMSAIEMMDPKMDAGMLCNRLKKSSPDKFDTKLKFRNFSVGEQIGIIDTTWACMVSWLDGHSLAQTVFTNCYLYNPHLLCEKSLKAFCIAIYKLIDIIRDFVNRGLVFEEEDIQPMIYGYRLHPDVSEAKTVSMLKEVEDEMIKKKKAQAANEDDQGEEEDLSPVILRIRFIRIFLQALMELSKKEVTPAGVAECGKLLSLCSDQIPALIESNSKSCPPAYVSEVHGPVMIGFDPLFNQRLLPPTFPRYTHIKSVTESYKRLDELFVRLRQVIKIINYTSFQAALELMLEVSCTKPCIVSRSVMQLLFLPQCSRVGDTIHCLEAIKDAAKLFISPPILMPRSPLLNNAQAKDYLQCFFGHCIRPFSSLVQLCGHNRARQRDKLAHLLEDFANLQDEAERVDAFLHNLPNKFENSRPNLACFGTWILYHTIRIMIMFLLSGFELELYSTHEYHYIFWYLYEFLYTWLISSLLRADSFLIEQENQNEQNKNKRRNKPRNKKKLRPYVREITLNQALHSMCTGYYKALVAMKKEGKIPYPHPEFDNERVRYEHRFAPFINILITPPPVQYREFKEINSRQEETDVLKLYTQGYRAFHEAKTLLETVHNPNQEVADLVRVSKTNFIVLKLLATGHQISSPVPDFDFSVHRHFPIIKI</sequence>
<evidence type="ECO:0000259" key="6">
    <source>
        <dbReference type="Pfam" id="PF25789"/>
    </source>
</evidence>
<comment type="subcellular location">
    <subcellularLocation>
        <location evidence="1">Cytoplasm</location>
    </subcellularLocation>
</comment>
<feature type="domain" description="NAA35-like N-terminal" evidence="5">
    <location>
        <begin position="45"/>
        <end position="187"/>
    </location>
</feature>
<keyword evidence="8" id="KW-1185">Reference proteome</keyword>
<dbReference type="PANTHER" id="PTHR21373">
    <property type="entry name" value="GLUCOSE REPRESSIBLE PROTEIN MAK10"/>
    <property type="match status" value="1"/>
</dbReference>
<gene>
    <name evidence="7" type="primary">106670263</name>
</gene>
<name>A0A8I6S2Z7_CIMLE</name>
<dbReference type="InterPro" id="IPR057982">
    <property type="entry name" value="TPR_NAA35"/>
</dbReference>
<evidence type="ECO:0000259" key="5">
    <source>
        <dbReference type="Pfam" id="PF04112"/>
    </source>
</evidence>
<dbReference type="PANTHER" id="PTHR21373:SF0">
    <property type="entry name" value="N-ALPHA-ACETYLTRANSFERASE 35, NATC AUXILIARY SUBUNIT"/>
    <property type="match status" value="1"/>
</dbReference>
<evidence type="ECO:0000256" key="4">
    <source>
        <dbReference type="ARBA" id="ARBA00030494"/>
    </source>
</evidence>
<keyword evidence="3" id="KW-0963">Cytoplasm</keyword>
<feature type="domain" description="NAA35-like TPR repeats" evidence="6">
    <location>
        <begin position="329"/>
        <end position="708"/>
    </location>
</feature>
<dbReference type="Pfam" id="PF25789">
    <property type="entry name" value="TPR_NAA35"/>
    <property type="match status" value="1"/>
</dbReference>
<dbReference type="GO" id="GO:0031417">
    <property type="term" value="C:NatC complex"/>
    <property type="evidence" value="ECO:0007669"/>
    <property type="project" value="InterPro"/>
</dbReference>
<comment type="similarity">
    <text evidence="2">Belongs to the MAK10 family.</text>
</comment>
<evidence type="ECO:0000313" key="8">
    <source>
        <dbReference type="Proteomes" id="UP000494040"/>
    </source>
</evidence>
<accession>A0A8I6S2Z7</accession>
<dbReference type="EnsemblMetazoa" id="XM_014400441.2">
    <property type="protein sequence ID" value="XP_014255927.1"/>
    <property type="gene ID" value="LOC106670263"/>
</dbReference>
<dbReference type="OrthoDB" id="269405at2759"/>
<dbReference type="InterPro" id="IPR057983">
    <property type="entry name" value="NAA35-like_N"/>
</dbReference>
<dbReference type="AlphaFoldDB" id="A0A8I6S2Z7"/>
<evidence type="ECO:0000313" key="7">
    <source>
        <dbReference type="EnsemblMetazoa" id="XP_014255927.1"/>
    </source>
</evidence>
<organism evidence="7 8">
    <name type="scientific">Cimex lectularius</name>
    <name type="common">Bed bug</name>
    <name type="synonym">Acanthia lectularia</name>
    <dbReference type="NCBI Taxonomy" id="79782"/>
    <lineage>
        <taxon>Eukaryota</taxon>
        <taxon>Metazoa</taxon>
        <taxon>Ecdysozoa</taxon>
        <taxon>Arthropoda</taxon>
        <taxon>Hexapoda</taxon>
        <taxon>Insecta</taxon>
        <taxon>Pterygota</taxon>
        <taxon>Neoptera</taxon>
        <taxon>Paraneoptera</taxon>
        <taxon>Hemiptera</taxon>
        <taxon>Heteroptera</taxon>
        <taxon>Panheteroptera</taxon>
        <taxon>Cimicomorpha</taxon>
        <taxon>Cimicidae</taxon>
        <taxon>Cimex</taxon>
    </lineage>
</organism>
<dbReference type="Proteomes" id="UP000494040">
    <property type="component" value="Unassembled WGS sequence"/>
</dbReference>
<evidence type="ECO:0000256" key="3">
    <source>
        <dbReference type="ARBA" id="ARBA00022490"/>
    </source>
</evidence>
<evidence type="ECO:0000256" key="2">
    <source>
        <dbReference type="ARBA" id="ARBA00006289"/>
    </source>
</evidence>
<dbReference type="OMA" id="QMEWIVQ"/>
<dbReference type="KEGG" id="clec:106670263"/>
<protein>
    <recommendedName>
        <fullName evidence="4">Protein MAK10 homolog</fullName>
    </recommendedName>
</protein>
<dbReference type="Pfam" id="PF04112">
    <property type="entry name" value="Mak10"/>
    <property type="match status" value="1"/>
</dbReference>
<reference evidence="7" key="1">
    <citation type="submission" date="2022-01" db="UniProtKB">
        <authorList>
            <consortium name="EnsemblMetazoa"/>
        </authorList>
    </citation>
    <scope>IDENTIFICATION</scope>
</reference>
<dbReference type="InterPro" id="IPR007244">
    <property type="entry name" value="Naa35_N"/>
</dbReference>